<keyword evidence="3" id="KW-1185">Reference proteome</keyword>
<feature type="transmembrane region" description="Helical" evidence="1">
    <location>
        <begin position="40"/>
        <end position="60"/>
    </location>
</feature>
<dbReference type="RefSeq" id="WP_344515101.1">
    <property type="nucleotide sequence ID" value="NZ_BAAAQD010000052.1"/>
</dbReference>
<keyword evidence="1" id="KW-0812">Transmembrane</keyword>
<dbReference type="Proteomes" id="UP001501470">
    <property type="component" value="Unassembled WGS sequence"/>
</dbReference>
<evidence type="ECO:0000256" key="1">
    <source>
        <dbReference type="SAM" id="Phobius"/>
    </source>
</evidence>
<evidence type="ECO:0000313" key="3">
    <source>
        <dbReference type="Proteomes" id="UP001501470"/>
    </source>
</evidence>
<name>A0ABP4P838_9ACTN</name>
<gene>
    <name evidence="2" type="ORF">GCM10009827_115350</name>
</gene>
<keyword evidence="1" id="KW-1133">Transmembrane helix</keyword>
<sequence>MNDLFTPPTARDLPPGRVQEMRTRLLADITRPARPVRRRVGVGLALAGIVAVAAVGVSAWSGRDGEQLLALGPDEMSPSLRAAAERCLEMNDTHARLPVTSVDLAVGAEHGDHVALLFLTEDHYLACDEWDPPHQSRSGGMAADTDGPNWQHDWLPGPVDRLLLTSTEHDGAGVVTIGRVSARVHRLVLEHGDGRTTDARIANGAFGLIAQGDVRERNSPELVSYDSAGNEIDRRPLFVPFDRLGRCYVDPEGTIVYGKPGPACLPAEPWTR</sequence>
<evidence type="ECO:0000313" key="2">
    <source>
        <dbReference type="EMBL" id="GAA1574420.1"/>
    </source>
</evidence>
<protein>
    <submittedName>
        <fullName evidence="2">Uncharacterized protein</fullName>
    </submittedName>
</protein>
<reference evidence="3" key="1">
    <citation type="journal article" date="2019" name="Int. J. Syst. Evol. Microbiol.">
        <title>The Global Catalogue of Microorganisms (GCM) 10K type strain sequencing project: providing services to taxonomists for standard genome sequencing and annotation.</title>
        <authorList>
            <consortium name="The Broad Institute Genomics Platform"/>
            <consortium name="The Broad Institute Genome Sequencing Center for Infectious Disease"/>
            <person name="Wu L."/>
            <person name="Ma J."/>
        </authorList>
    </citation>
    <scope>NUCLEOTIDE SEQUENCE [LARGE SCALE GENOMIC DNA]</scope>
    <source>
        <strain evidence="3">JCM 15933</strain>
    </source>
</reference>
<keyword evidence="1" id="KW-0472">Membrane</keyword>
<proteinExistence type="predicted"/>
<comment type="caution">
    <text evidence="2">The sequence shown here is derived from an EMBL/GenBank/DDBJ whole genome shotgun (WGS) entry which is preliminary data.</text>
</comment>
<accession>A0ABP4P838</accession>
<dbReference type="EMBL" id="BAAAQD010000052">
    <property type="protein sequence ID" value="GAA1574420.1"/>
    <property type="molecule type" value="Genomic_DNA"/>
</dbReference>
<organism evidence="2 3">
    <name type="scientific">Dactylosporangium maewongense</name>
    <dbReference type="NCBI Taxonomy" id="634393"/>
    <lineage>
        <taxon>Bacteria</taxon>
        <taxon>Bacillati</taxon>
        <taxon>Actinomycetota</taxon>
        <taxon>Actinomycetes</taxon>
        <taxon>Micromonosporales</taxon>
        <taxon>Micromonosporaceae</taxon>
        <taxon>Dactylosporangium</taxon>
    </lineage>
</organism>